<dbReference type="Pfam" id="PF12698">
    <property type="entry name" value="ABC2_membrane_3"/>
    <property type="match status" value="1"/>
</dbReference>
<dbReference type="FunFam" id="3.40.50.300:FF:000335">
    <property type="entry name" value="ATP binding cassette subfamily A member 5"/>
    <property type="match status" value="1"/>
</dbReference>
<evidence type="ECO:0000313" key="12">
    <source>
        <dbReference type="EMBL" id="GBG28493.1"/>
    </source>
</evidence>
<feature type="transmembrane region" description="Helical" evidence="10">
    <location>
        <begin position="1147"/>
        <end position="1167"/>
    </location>
</feature>
<accession>A0A2R5GIL1</accession>
<dbReference type="InParanoid" id="A0A2R5GIL1"/>
<dbReference type="InterPro" id="IPR027417">
    <property type="entry name" value="P-loop_NTPase"/>
</dbReference>
<evidence type="ECO:0000256" key="3">
    <source>
        <dbReference type="ARBA" id="ARBA00022448"/>
    </source>
</evidence>
<evidence type="ECO:0000256" key="1">
    <source>
        <dbReference type="ARBA" id="ARBA00004141"/>
    </source>
</evidence>
<dbReference type="PANTHER" id="PTHR19229">
    <property type="entry name" value="ATP-BINDING CASSETTE TRANSPORTER SUBFAMILY A ABCA"/>
    <property type="match status" value="1"/>
</dbReference>
<feature type="transmembrane region" description="Helical" evidence="10">
    <location>
        <begin position="1028"/>
        <end position="1046"/>
    </location>
</feature>
<feature type="transmembrane region" description="Helical" evidence="10">
    <location>
        <begin position="1066"/>
        <end position="1087"/>
    </location>
</feature>
<dbReference type="EMBL" id="BEYU01000042">
    <property type="protein sequence ID" value="GBG28493.1"/>
    <property type="molecule type" value="Genomic_DNA"/>
</dbReference>
<evidence type="ECO:0000256" key="5">
    <source>
        <dbReference type="ARBA" id="ARBA00022741"/>
    </source>
</evidence>
<dbReference type="InterPro" id="IPR013525">
    <property type="entry name" value="ABC2_TM"/>
</dbReference>
<feature type="region of interest" description="Disordered" evidence="9">
    <location>
        <begin position="454"/>
        <end position="474"/>
    </location>
</feature>
<dbReference type="Pfam" id="PF00005">
    <property type="entry name" value="ABC_tran"/>
    <property type="match status" value="2"/>
</dbReference>
<keyword evidence="4 10" id="KW-0812">Transmembrane</keyword>
<keyword evidence="6 12" id="KW-0067">ATP-binding</keyword>
<organism evidence="12 13">
    <name type="scientific">Hondaea fermentalgiana</name>
    <dbReference type="NCBI Taxonomy" id="2315210"/>
    <lineage>
        <taxon>Eukaryota</taxon>
        <taxon>Sar</taxon>
        <taxon>Stramenopiles</taxon>
        <taxon>Bigyra</taxon>
        <taxon>Labyrinthulomycetes</taxon>
        <taxon>Thraustochytrida</taxon>
        <taxon>Thraustochytriidae</taxon>
        <taxon>Hondaea</taxon>
    </lineage>
</organism>
<feature type="transmembrane region" description="Helical" evidence="10">
    <location>
        <begin position="911"/>
        <end position="931"/>
    </location>
</feature>
<dbReference type="PROSITE" id="PS00211">
    <property type="entry name" value="ABC_TRANSPORTER_1"/>
    <property type="match status" value="1"/>
</dbReference>
<feature type="domain" description="ABC transporter" evidence="11">
    <location>
        <begin position="1336"/>
        <end position="1600"/>
    </location>
</feature>
<protein>
    <submittedName>
        <fullName evidence="12">ABC transporter ATP-binding protein</fullName>
    </submittedName>
</protein>
<feature type="domain" description="ABC transporter" evidence="11">
    <location>
        <begin position="487"/>
        <end position="743"/>
    </location>
</feature>
<evidence type="ECO:0000259" key="11">
    <source>
        <dbReference type="PROSITE" id="PS50893"/>
    </source>
</evidence>
<feature type="region of interest" description="Disordered" evidence="9">
    <location>
        <begin position="817"/>
        <end position="838"/>
    </location>
</feature>
<dbReference type="GO" id="GO:0016887">
    <property type="term" value="F:ATP hydrolysis activity"/>
    <property type="evidence" value="ECO:0007669"/>
    <property type="project" value="InterPro"/>
</dbReference>
<evidence type="ECO:0000256" key="4">
    <source>
        <dbReference type="ARBA" id="ARBA00022692"/>
    </source>
</evidence>
<dbReference type="Proteomes" id="UP000241890">
    <property type="component" value="Unassembled WGS sequence"/>
</dbReference>
<feature type="transmembrane region" description="Helical" evidence="10">
    <location>
        <begin position="357"/>
        <end position="378"/>
    </location>
</feature>
<feature type="transmembrane region" description="Helical" evidence="10">
    <location>
        <begin position="248"/>
        <end position="268"/>
    </location>
</feature>
<dbReference type="PROSITE" id="PS50893">
    <property type="entry name" value="ABC_TRANSPORTER_2"/>
    <property type="match status" value="2"/>
</dbReference>
<comment type="subcellular location">
    <subcellularLocation>
        <location evidence="1">Membrane</location>
        <topology evidence="1">Multi-pass membrane protein</topology>
    </subcellularLocation>
</comment>
<gene>
    <name evidence="12" type="ORF">FCC1311_073231</name>
</gene>
<dbReference type="InterPro" id="IPR003439">
    <property type="entry name" value="ABC_transporter-like_ATP-bd"/>
</dbReference>
<feature type="transmembrane region" description="Helical" evidence="10">
    <location>
        <begin position="1108"/>
        <end position="1135"/>
    </location>
</feature>
<dbReference type="InterPro" id="IPR017871">
    <property type="entry name" value="ABC_transporter-like_CS"/>
</dbReference>
<evidence type="ECO:0000313" key="13">
    <source>
        <dbReference type="Proteomes" id="UP000241890"/>
    </source>
</evidence>
<feature type="transmembrane region" description="Helical" evidence="10">
    <location>
        <begin position="330"/>
        <end position="351"/>
    </location>
</feature>
<feature type="transmembrane region" description="Helical" evidence="10">
    <location>
        <begin position="1254"/>
        <end position="1274"/>
    </location>
</feature>
<keyword evidence="7 10" id="KW-1133">Transmembrane helix</keyword>
<keyword evidence="5" id="KW-0547">Nucleotide-binding</keyword>
<dbReference type="Gene3D" id="3.40.50.300">
    <property type="entry name" value="P-loop containing nucleotide triphosphate hydrolases"/>
    <property type="match status" value="2"/>
</dbReference>
<sequence>MPRVQAEPKAAGEDEARTKVPSSAQRLLILVRKEVRDDLRDTGSALRFLARVVMGCVFVAVYGVSFLSAFNQYGDTARGGSEIFSADAYPQTAFAYGLADVSPGALIFAGADGSAVDDLAQEMVSLGFATNEQVNLASGNSSLDAFESFLEAEATPDNFAVGIFVSQGSPDWAYSIIVNGSSLPDVGSSSSTSYFAEWMASRVLSAQFAADQSIASLEGVASSAMASSLVSYVQGLPEAGGNDISIELIALPGLYILLGAQFAINMYLVPMMRDKRKGVVRGLTLMGVPQAVYWTHWVVYHIIDGALIAALMTVFFFVCRYVVLANGFFVFFPFFLFMIGTGQFAVLITTVVNTDTVASIVPFMAWLAFSGVSTVVIIANVSNAVFSVLTFLHPWFGLYQVVSILIRWDWAGKDLGVDASTAIESGMVGAICAQIAQIIYYQTLILWKFREGSSSKRGESIPSEPSEDDLGARPEFEALPQNTEPLLRIRGLRKEFSLGSSGMCNKASKTVKAVNGLDMTVLKGEIFGFLGHNSSGKTTTLKMIAGEYPPTAGAAELHFAHGTYRVGAGADSEIRNRIGVCAQEDLLFDQMTCREHLELFARLKGGIPCAAGESETEAIAAEVQRRIDQVNFTTPSDVDKPVSTYSGGMKRKVSIAVAFLGNPELVMLDEPTAGVDSYGRRAIWDMIAASKAGRSIILTTHFMDEADVLSDRIGILNHGKLVTCGTSLFLKHHFGAGYTLKFDAPNKSAMDATAASVRSAVPGAEFKYSNQLTQHWKLPTGAEQAFAGLLERLDGSGCAAVSLELTTLTDVFLKTGAEDPSRDEEGDEAAASQSTEDRFLTSDAQKHMNEAGSDEHIIPDMDSLTEKIRLIWTDPRDASPGAPASVSTWKKILAISRALYKQSLRFIEFKIFSVAMPMAYIVIAFVLVYVYEESDEVITVAPLSLNGAAFFEAADISSGSASRVFDLPNMAVSTQPAGNGNVISFVDEAPPSANDLSWYVNQGLVAGGYLSTNSTLMYNRTVSTSLPLMYAFLSNASLGTIGGSIASQVRGLPYPANSSGYSFPQFMLALFIGFGFVSLGYLVITLAEFKEARLYTFCRLHGIKRLHVFIAASLNGVVVSWLPFFVVCLIFAFGFRNPIVGNGGRGLAFFLLSVSYAFAMIPFGFLFEPLFMTAEQARNWVPLIMIFLIAAPYAVYGTMLIYTTVEVQQTVGDIISFLPGFSFQRGLSELFAISPKFNDPALTWADTWGWSARISYSIVLLFASGCFYWIMVYLQVRHASYLAVPGNAEGEIPADEDVARERELAMDGVAAGDKMLRVQDIVKNFRIAPDSMSYRFRFLDLGYWFQRLFTCGADPFESKYKINHAVKGLSFSVRPNEIFALLGPNGSGKSVTASSILRDLPLNGGDVALDGISIHNVSATEQLYAEGRVAYCPQHDAVFNKLNVAEHVDFVLAAHGLDKKDPRVAAHVSAVLDTLNLTQHLHKLAVDLSGGYKRRLCLALALIDKAELMLIDEVSSGIDPAGRLQLWNVLKPELAIRNASDASRVENLQLPGMLLSTHYMDEAQALANKIGIMVNGSMLTVGSLDRLRDKHCSKIFVDLTFQNPAPTSDEVEAAFGKADFDASIVEVFQNRMKLQINFEDHDWSRVSMARVLASAFRFVESAKAALNIELYTLAVMDLEKIFIELSKEQFDRESGVVPGI</sequence>
<dbReference type="GO" id="GO:0005524">
    <property type="term" value="F:ATP binding"/>
    <property type="evidence" value="ECO:0007669"/>
    <property type="project" value="UniProtKB-KW"/>
</dbReference>
<comment type="similarity">
    <text evidence="2">Belongs to the ABC transporter superfamily. ABCA family.</text>
</comment>
<feature type="transmembrane region" description="Helical" evidence="10">
    <location>
        <begin position="305"/>
        <end position="323"/>
    </location>
</feature>
<evidence type="ECO:0000256" key="6">
    <source>
        <dbReference type="ARBA" id="ARBA00022840"/>
    </source>
</evidence>
<reference evidence="12 13" key="1">
    <citation type="submission" date="2017-12" db="EMBL/GenBank/DDBJ databases">
        <title>Sequencing, de novo assembly and annotation of complete genome of a new Thraustochytrid species, strain FCC1311.</title>
        <authorList>
            <person name="Sedici K."/>
            <person name="Godart F."/>
            <person name="Aiese Cigliano R."/>
            <person name="Sanseverino W."/>
            <person name="Barakat M."/>
            <person name="Ortet P."/>
            <person name="Marechal E."/>
            <person name="Cagnac O."/>
            <person name="Amato A."/>
        </authorList>
    </citation>
    <scope>NUCLEOTIDE SEQUENCE [LARGE SCALE GENOMIC DNA]</scope>
</reference>
<evidence type="ECO:0000256" key="8">
    <source>
        <dbReference type="ARBA" id="ARBA00023136"/>
    </source>
</evidence>
<dbReference type="InterPro" id="IPR003593">
    <property type="entry name" value="AAA+_ATPase"/>
</dbReference>
<dbReference type="OrthoDB" id="10255969at2759"/>
<name>A0A2R5GIL1_9STRA</name>
<keyword evidence="3" id="KW-0813">Transport</keyword>
<comment type="caution">
    <text evidence="12">The sequence shown here is derived from an EMBL/GenBank/DDBJ whole genome shotgun (WGS) entry which is preliminary data.</text>
</comment>
<feature type="transmembrane region" description="Helical" evidence="10">
    <location>
        <begin position="48"/>
        <end position="70"/>
    </location>
</feature>
<dbReference type="InterPro" id="IPR026082">
    <property type="entry name" value="ABCA"/>
</dbReference>
<dbReference type="SUPFAM" id="SSF52540">
    <property type="entry name" value="P-loop containing nucleoside triphosphate hydrolases"/>
    <property type="match status" value="2"/>
</dbReference>
<dbReference type="GO" id="GO:0016020">
    <property type="term" value="C:membrane"/>
    <property type="evidence" value="ECO:0007669"/>
    <property type="project" value="UniProtKB-SubCell"/>
</dbReference>
<dbReference type="CDD" id="cd03263">
    <property type="entry name" value="ABC_subfamily_A"/>
    <property type="match status" value="1"/>
</dbReference>
<evidence type="ECO:0000256" key="2">
    <source>
        <dbReference type="ARBA" id="ARBA00008869"/>
    </source>
</evidence>
<feature type="transmembrane region" description="Helical" evidence="10">
    <location>
        <begin position="385"/>
        <end position="406"/>
    </location>
</feature>
<dbReference type="SMART" id="SM00382">
    <property type="entry name" value="AAA"/>
    <property type="match status" value="2"/>
</dbReference>
<keyword evidence="8 10" id="KW-0472">Membrane</keyword>
<evidence type="ECO:0000256" key="10">
    <source>
        <dbReference type="SAM" id="Phobius"/>
    </source>
</evidence>
<feature type="transmembrane region" description="Helical" evidence="10">
    <location>
        <begin position="1179"/>
        <end position="1202"/>
    </location>
</feature>
<evidence type="ECO:0000256" key="9">
    <source>
        <dbReference type="SAM" id="MobiDB-lite"/>
    </source>
</evidence>
<dbReference type="GO" id="GO:0140359">
    <property type="term" value="F:ABC-type transporter activity"/>
    <property type="evidence" value="ECO:0007669"/>
    <property type="project" value="InterPro"/>
</dbReference>
<keyword evidence="13" id="KW-1185">Reference proteome</keyword>
<proteinExistence type="inferred from homology"/>
<evidence type="ECO:0000256" key="7">
    <source>
        <dbReference type="ARBA" id="ARBA00022989"/>
    </source>
</evidence>